<evidence type="ECO:0000256" key="11">
    <source>
        <dbReference type="ARBA" id="ARBA00023180"/>
    </source>
</evidence>
<evidence type="ECO:0000256" key="9">
    <source>
        <dbReference type="ARBA" id="ARBA00023157"/>
    </source>
</evidence>
<dbReference type="AlphaFoldDB" id="A0A6P8FX81"/>
<gene>
    <name evidence="19 20" type="primary">hrh2b</name>
</gene>
<keyword evidence="18" id="KW-1185">Reference proteome</keyword>
<evidence type="ECO:0000256" key="14">
    <source>
        <dbReference type="ARBA" id="ARBA00031105"/>
    </source>
</evidence>
<evidence type="ECO:0000256" key="5">
    <source>
        <dbReference type="ARBA" id="ARBA00022989"/>
    </source>
</evidence>
<dbReference type="PANTHER" id="PTHR24247:SF278">
    <property type="entry name" value="HISTAMINE H2 RECEPTOR"/>
    <property type="match status" value="1"/>
</dbReference>
<feature type="transmembrane region" description="Helical" evidence="16">
    <location>
        <begin position="182"/>
        <end position="200"/>
    </location>
</feature>
<proteinExistence type="inferred from homology"/>
<dbReference type="Proteomes" id="UP000515152">
    <property type="component" value="Chromosome 8"/>
</dbReference>
<dbReference type="GeneID" id="105902365"/>
<keyword evidence="13" id="KW-0449">Lipoprotein</keyword>
<accession>A0A6P8FX81</accession>
<dbReference type="InterPro" id="IPR017452">
    <property type="entry name" value="GPCR_Rhodpsn_7TM"/>
</dbReference>
<evidence type="ECO:0000256" key="3">
    <source>
        <dbReference type="ARBA" id="ARBA00022475"/>
    </source>
</evidence>
<keyword evidence="6 15" id="KW-0297">G-protein coupled receptor</keyword>
<name>A0A6P8FX81_CLUHA</name>
<evidence type="ECO:0000256" key="2">
    <source>
        <dbReference type="ARBA" id="ARBA00014565"/>
    </source>
</evidence>
<comment type="similarity">
    <text evidence="15">Belongs to the G-protein coupled receptor 1 family.</text>
</comment>
<evidence type="ECO:0000256" key="16">
    <source>
        <dbReference type="SAM" id="Phobius"/>
    </source>
</evidence>
<evidence type="ECO:0000256" key="1">
    <source>
        <dbReference type="ARBA" id="ARBA00004651"/>
    </source>
</evidence>
<dbReference type="Pfam" id="PF00001">
    <property type="entry name" value="7tm_1"/>
    <property type="match status" value="1"/>
</dbReference>
<feature type="transmembrane region" description="Helical" evidence="16">
    <location>
        <begin position="122"/>
        <end position="143"/>
    </location>
</feature>
<dbReference type="GO" id="GO:0030594">
    <property type="term" value="F:neurotransmitter receptor activity"/>
    <property type="evidence" value="ECO:0007669"/>
    <property type="project" value="TreeGrafter"/>
</dbReference>
<keyword evidence="11" id="KW-0325">Glycoprotein</keyword>
<protein>
    <recommendedName>
        <fullName evidence="2">Histamine H2 receptor</fullName>
    </recommendedName>
    <alternativeName>
        <fullName evidence="14">Gastric receptor I</fullName>
    </alternativeName>
</protein>
<keyword evidence="5 16" id="KW-1133">Transmembrane helix</keyword>
<evidence type="ECO:0000256" key="15">
    <source>
        <dbReference type="RuleBase" id="RU000688"/>
    </source>
</evidence>
<reference evidence="19 20" key="1">
    <citation type="submission" date="2025-04" db="UniProtKB">
        <authorList>
            <consortium name="RefSeq"/>
        </authorList>
    </citation>
    <scope>IDENTIFICATION</scope>
</reference>
<evidence type="ECO:0000256" key="4">
    <source>
        <dbReference type="ARBA" id="ARBA00022692"/>
    </source>
</evidence>
<dbReference type="GO" id="GO:0005886">
    <property type="term" value="C:plasma membrane"/>
    <property type="evidence" value="ECO:0007669"/>
    <property type="project" value="UniProtKB-SubCell"/>
</dbReference>
<dbReference type="InterPro" id="IPR000276">
    <property type="entry name" value="GPCR_Rhodpsn"/>
</dbReference>
<dbReference type="RefSeq" id="XP_031427773.1">
    <property type="nucleotide sequence ID" value="XM_031571913.2"/>
</dbReference>
<evidence type="ECO:0000256" key="12">
    <source>
        <dbReference type="ARBA" id="ARBA00023224"/>
    </source>
</evidence>
<dbReference type="FunFam" id="1.20.1070.10:FF:000121">
    <property type="entry name" value="Histamine H2 receptor"/>
    <property type="match status" value="1"/>
</dbReference>
<keyword evidence="12 15" id="KW-0807">Transducer</keyword>
<evidence type="ECO:0000256" key="7">
    <source>
        <dbReference type="ARBA" id="ARBA00023136"/>
    </source>
</evidence>
<dbReference type="SUPFAM" id="SSF81321">
    <property type="entry name" value="Family A G protein-coupled receptor-like"/>
    <property type="match status" value="1"/>
</dbReference>
<dbReference type="GO" id="GO:0004993">
    <property type="term" value="F:G protein-coupled serotonin receptor activity"/>
    <property type="evidence" value="ECO:0007669"/>
    <property type="project" value="TreeGrafter"/>
</dbReference>
<dbReference type="GeneTree" id="ENSGT00940000158761"/>
<comment type="subcellular location">
    <subcellularLocation>
        <location evidence="1">Cell membrane</location>
        <topology evidence="1">Multi-pass membrane protein</topology>
    </subcellularLocation>
</comment>
<dbReference type="GO" id="GO:0007268">
    <property type="term" value="P:chemical synaptic transmission"/>
    <property type="evidence" value="ECO:0007669"/>
    <property type="project" value="TreeGrafter"/>
</dbReference>
<dbReference type="PROSITE" id="PS50262">
    <property type="entry name" value="G_PROTEIN_RECEP_F1_2"/>
    <property type="match status" value="1"/>
</dbReference>
<keyword evidence="7 16" id="KW-0472">Membrane</keyword>
<feature type="transmembrane region" description="Helical" evidence="16">
    <location>
        <begin position="41"/>
        <end position="60"/>
    </location>
</feature>
<evidence type="ECO:0000256" key="6">
    <source>
        <dbReference type="ARBA" id="ARBA00023040"/>
    </source>
</evidence>
<feature type="domain" description="G-protein coupled receptors family 1 profile" evidence="17">
    <location>
        <begin position="21"/>
        <end position="288"/>
    </location>
</feature>
<dbReference type="PRINTS" id="PR00237">
    <property type="entry name" value="GPCRRHODOPSN"/>
</dbReference>
<keyword evidence="4 15" id="KW-0812">Transmembrane</keyword>
<evidence type="ECO:0000313" key="20">
    <source>
        <dbReference type="RefSeq" id="XP_031427773.1"/>
    </source>
</evidence>
<feature type="transmembrane region" description="Helical" evidence="16">
    <location>
        <begin position="232"/>
        <end position="252"/>
    </location>
</feature>
<dbReference type="GO" id="GO:0030425">
    <property type="term" value="C:dendrite"/>
    <property type="evidence" value="ECO:0007669"/>
    <property type="project" value="TreeGrafter"/>
</dbReference>
<sequence length="403" mass="44935">MISTAIKWVMLIVFIVLTIGGNVLVCLAVGTSRRLHRISNCFVVSLAVTDLLLGLLVLPISATLELRDGHWPFGGALCNIYISMDVMLCTASILSLLAISVDRYLVISAPLRYPRRVTPPRVAAAITAIWTTSLTVSFVPIHLGWNTWNFSVQNADWQINDEKEEWSCRYEWNNSYVLLDSFGTFYLPLLVMCGMYHRIFRVAREQVRRIRAATPSFARSASAAATAREHKATVTLAAVLGAFVICWAPYYTYFTCMGMRAEADPPEIVHSVVLWLGYFNSVLNPILYPALNRDFRRAYGQLLRCRGGHQRPSATSVCVALQKRADTSNGHQIVHDKSVLPEDTHLNVLEGNGNLTDQTRLGTTSNLVSVLDLQGKCAFTKCFLKCQIGTDWLISNCRSIKSP</sequence>
<dbReference type="SMART" id="SM01381">
    <property type="entry name" value="7TM_GPCR_Srsx"/>
    <property type="match status" value="1"/>
</dbReference>
<dbReference type="GO" id="GO:0007187">
    <property type="term" value="P:G protein-coupled receptor signaling pathway, coupled to cyclic nucleotide second messenger"/>
    <property type="evidence" value="ECO:0007669"/>
    <property type="project" value="TreeGrafter"/>
</dbReference>
<keyword evidence="10 15" id="KW-0675">Receptor</keyword>
<organism evidence="18 19">
    <name type="scientific">Clupea harengus</name>
    <name type="common">Atlantic herring</name>
    <dbReference type="NCBI Taxonomy" id="7950"/>
    <lineage>
        <taxon>Eukaryota</taxon>
        <taxon>Metazoa</taxon>
        <taxon>Chordata</taxon>
        <taxon>Craniata</taxon>
        <taxon>Vertebrata</taxon>
        <taxon>Euteleostomi</taxon>
        <taxon>Actinopterygii</taxon>
        <taxon>Neopterygii</taxon>
        <taxon>Teleostei</taxon>
        <taxon>Clupei</taxon>
        <taxon>Clupeiformes</taxon>
        <taxon>Clupeoidei</taxon>
        <taxon>Clupeidae</taxon>
        <taxon>Clupea</taxon>
    </lineage>
</organism>
<dbReference type="CTD" id="100005590"/>
<dbReference type="RefSeq" id="XP_031427772.1">
    <property type="nucleotide sequence ID" value="XM_031571912.1"/>
</dbReference>
<feature type="transmembrane region" description="Helical" evidence="16">
    <location>
        <begin position="6"/>
        <end position="29"/>
    </location>
</feature>
<keyword evidence="3" id="KW-1003">Cell membrane</keyword>
<dbReference type="PANTHER" id="PTHR24247">
    <property type="entry name" value="5-HYDROXYTRYPTAMINE RECEPTOR"/>
    <property type="match status" value="1"/>
</dbReference>
<evidence type="ECO:0000256" key="8">
    <source>
        <dbReference type="ARBA" id="ARBA00023139"/>
    </source>
</evidence>
<dbReference type="GO" id="GO:0045202">
    <property type="term" value="C:synapse"/>
    <property type="evidence" value="ECO:0007669"/>
    <property type="project" value="GOC"/>
</dbReference>
<keyword evidence="8" id="KW-0564">Palmitate</keyword>
<evidence type="ECO:0000259" key="17">
    <source>
        <dbReference type="PROSITE" id="PS50262"/>
    </source>
</evidence>
<evidence type="ECO:0000313" key="19">
    <source>
        <dbReference type="RefSeq" id="XP_031427772.1"/>
    </source>
</evidence>
<evidence type="ECO:0000256" key="10">
    <source>
        <dbReference type="ARBA" id="ARBA00023170"/>
    </source>
</evidence>
<feature type="transmembrane region" description="Helical" evidence="16">
    <location>
        <begin position="80"/>
        <end position="101"/>
    </location>
</feature>
<evidence type="ECO:0000256" key="13">
    <source>
        <dbReference type="ARBA" id="ARBA00023288"/>
    </source>
</evidence>
<feature type="transmembrane region" description="Helical" evidence="16">
    <location>
        <begin position="272"/>
        <end position="291"/>
    </location>
</feature>
<dbReference type="PROSITE" id="PS00237">
    <property type="entry name" value="G_PROTEIN_RECEP_F1_1"/>
    <property type="match status" value="1"/>
</dbReference>
<dbReference type="OrthoDB" id="5951059at2759"/>
<keyword evidence="9" id="KW-1015">Disulfide bond</keyword>
<dbReference type="Gene3D" id="1.20.1070.10">
    <property type="entry name" value="Rhodopsin 7-helix transmembrane proteins"/>
    <property type="match status" value="1"/>
</dbReference>
<evidence type="ECO:0000313" key="18">
    <source>
        <dbReference type="Proteomes" id="UP000515152"/>
    </source>
</evidence>